<evidence type="ECO:0000256" key="2">
    <source>
        <dbReference type="ARBA" id="ARBA00010617"/>
    </source>
</evidence>
<dbReference type="PRINTS" id="PR00385">
    <property type="entry name" value="P450"/>
</dbReference>
<dbReference type="GO" id="GO:0005737">
    <property type="term" value="C:cytoplasm"/>
    <property type="evidence" value="ECO:0007669"/>
    <property type="project" value="TreeGrafter"/>
</dbReference>
<dbReference type="Pfam" id="PF00067">
    <property type="entry name" value="p450"/>
    <property type="match status" value="1"/>
</dbReference>
<comment type="cofactor">
    <cofactor evidence="1 7">
        <name>heme</name>
        <dbReference type="ChEBI" id="CHEBI:30413"/>
    </cofactor>
</comment>
<dbReference type="CDD" id="cd20617">
    <property type="entry name" value="CYP1_2-like"/>
    <property type="match status" value="1"/>
</dbReference>
<dbReference type="PRINTS" id="PR00463">
    <property type="entry name" value="EP450I"/>
</dbReference>
<dbReference type="PROSITE" id="PS00086">
    <property type="entry name" value="CYTOCHROME_P450"/>
    <property type="match status" value="1"/>
</dbReference>
<proteinExistence type="inferred from homology"/>
<evidence type="ECO:0000256" key="3">
    <source>
        <dbReference type="ARBA" id="ARBA00022723"/>
    </source>
</evidence>
<keyword evidence="10" id="KW-1185">Reference proteome</keyword>
<comment type="similarity">
    <text evidence="2 8">Belongs to the cytochrome P450 family.</text>
</comment>
<feature type="binding site" description="axial binding residue" evidence="7">
    <location>
        <position position="399"/>
    </location>
    <ligand>
        <name>heme</name>
        <dbReference type="ChEBI" id="CHEBI:30413"/>
    </ligand>
    <ligandPart>
        <name>Fe</name>
        <dbReference type="ChEBI" id="CHEBI:18248"/>
    </ligandPart>
</feature>
<protein>
    <recommendedName>
        <fullName evidence="11">CYtochrome P450 family</fullName>
    </recommendedName>
</protein>
<evidence type="ECO:0000256" key="7">
    <source>
        <dbReference type="PIRSR" id="PIRSR602401-1"/>
    </source>
</evidence>
<dbReference type="InterPro" id="IPR002401">
    <property type="entry name" value="Cyt_P450_E_grp-I"/>
</dbReference>
<keyword evidence="5 7" id="KW-0408">Iron</keyword>
<evidence type="ECO:0000313" key="9">
    <source>
        <dbReference type="EnsemblMetazoa" id="CJA23259.1"/>
    </source>
</evidence>
<dbReference type="PANTHER" id="PTHR24300:SF375">
    <property type="entry name" value="CYTOCHROME P450 FAMILY"/>
    <property type="match status" value="1"/>
</dbReference>
<accession>A0A8R1E5Y6</accession>
<evidence type="ECO:0000256" key="1">
    <source>
        <dbReference type="ARBA" id="ARBA00001971"/>
    </source>
</evidence>
<keyword evidence="6 8" id="KW-0503">Monooxygenase</keyword>
<name>A0A8R1E5Y6_CAEJA</name>
<dbReference type="SUPFAM" id="SSF48264">
    <property type="entry name" value="Cytochrome P450"/>
    <property type="match status" value="1"/>
</dbReference>
<sequence length="453" mass="52210">MTRPSPGYECFRRWTQSYGDVYTFWLGSTPYVMLCSYDIIKETFIRDGDTYVDKIQQPFQEKFRGGSYGVVETNGAMWRDHRRFALHQLRDFGLGKDLMQEKILIEVGEMFKQFDATQGAEQDVPKVFDVAVANVINQVIFGYRFDGEKEAEFKRLKEIMDFQEKNFNNFKTILAVFIPGLGRILPGPTIDELLDSYKTTFYTFFDARIEEHRAKIDFDSIESQDYAEAYLKEQKKRESTGDSTSFCDKQLSNMCLDLWLAGLMTTTTTLSWAISYVLNDLKVLEKVHEEMDRVIGSDRLITTGDKSQLPYMSAVVNECQRCANILPINLMHATTQDTIIKGYHLPKGTGVIAQISTLMLDEKIFPEPYKFNPDRFIDEGGKLRKVEQLVPFSIGKRQCLGEGLARMELFLFLSNFFNRYQMSPSSEGPPNIDKSKDFGILPRRFSAVLRKRS</sequence>
<dbReference type="InterPro" id="IPR050182">
    <property type="entry name" value="Cytochrome_P450_fam2"/>
</dbReference>
<dbReference type="EnsemblMetazoa" id="CJA23259.1">
    <property type="protein sequence ID" value="CJA23259.1"/>
    <property type="gene ID" value="WBGene00178831"/>
</dbReference>
<dbReference type="InterPro" id="IPR001128">
    <property type="entry name" value="Cyt_P450"/>
</dbReference>
<dbReference type="Gene3D" id="1.10.630.10">
    <property type="entry name" value="Cytochrome P450"/>
    <property type="match status" value="1"/>
</dbReference>
<dbReference type="PANTHER" id="PTHR24300">
    <property type="entry name" value="CYTOCHROME P450 508A4-RELATED"/>
    <property type="match status" value="1"/>
</dbReference>
<dbReference type="AlphaFoldDB" id="A0A8R1E5Y6"/>
<evidence type="ECO:0008006" key="11">
    <source>
        <dbReference type="Google" id="ProtNLM"/>
    </source>
</evidence>
<evidence type="ECO:0000313" key="10">
    <source>
        <dbReference type="Proteomes" id="UP000005237"/>
    </source>
</evidence>
<reference evidence="10" key="1">
    <citation type="submission" date="2010-08" db="EMBL/GenBank/DDBJ databases">
        <authorList>
            <consortium name="Caenorhabditis japonica Sequencing Consortium"/>
            <person name="Wilson R.K."/>
        </authorList>
    </citation>
    <scope>NUCLEOTIDE SEQUENCE [LARGE SCALE GENOMIC DNA]</scope>
    <source>
        <strain evidence="10">DF5081</strain>
    </source>
</reference>
<keyword evidence="7 8" id="KW-0349">Heme</keyword>
<reference evidence="9" key="2">
    <citation type="submission" date="2022-06" db="UniProtKB">
        <authorList>
            <consortium name="EnsemblMetazoa"/>
        </authorList>
    </citation>
    <scope>IDENTIFICATION</scope>
    <source>
        <strain evidence="9">DF5081</strain>
    </source>
</reference>
<dbReference type="GO" id="GO:0016712">
    <property type="term" value="F:oxidoreductase activity, acting on paired donors, with incorporation or reduction of molecular oxygen, reduced flavin or flavoprotein as one donor, and incorporation of one atom of oxygen"/>
    <property type="evidence" value="ECO:0007669"/>
    <property type="project" value="TreeGrafter"/>
</dbReference>
<dbReference type="InterPro" id="IPR017972">
    <property type="entry name" value="Cyt_P450_CS"/>
</dbReference>
<dbReference type="GO" id="GO:0005506">
    <property type="term" value="F:iron ion binding"/>
    <property type="evidence" value="ECO:0007669"/>
    <property type="project" value="InterPro"/>
</dbReference>
<dbReference type="GO" id="GO:0006805">
    <property type="term" value="P:xenobiotic metabolic process"/>
    <property type="evidence" value="ECO:0007669"/>
    <property type="project" value="TreeGrafter"/>
</dbReference>
<dbReference type="InterPro" id="IPR036396">
    <property type="entry name" value="Cyt_P450_sf"/>
</dbReference>
<dbReference type="GO" id="GO:0006082">
    <property type="term" value="P:organic acid metabolic process"/>
    <property type="evidence" value="ECO:0007669"/>
    <property type="project" value="TreeGrafter"/>
</dbReference>
<evidence type="ECO:0000256" key="8">
    <source>
        <dbReference type="RuleBase" id="RU000461"/>
    </source>
</evidence>
<keyword evidence="4 8" id="KW-0560">Oxidoreductase</keyword>
<organism evidence="9 10">
    <name type="scientific">Caenorhabditis japonica</name>
    <dbReference type="NCBI Taxonomy" id="281687"/>
    <lineage>
        <taxon>Eukaryota</taxon>
        <taxon>Metazoa</taxon>
        <taxon>Ecdysozoa</taxon>
        <taxon>Nematoda</taxon>
        <taxon>Chromadorea</taxon>
        <taxon>Rhabditida</taxon>
        <taxon>Rhabditina</taxon>
        <taxon>Rhabditomorpha</taxon>
        <taxon>Rhabditoidea</taxon>
        <taxon>Rhabditidae</taxon>
        <taxon>Peloderinae</taxon>
        <taxon>Caenorhabditis</taxon>
    </lineage>
</organism>
<keyword evidence="3 7" id="KW-0479">Metal-binding</keyword>
<dbReference type="GO" id="GO:0020037">
    <property type="term" value="F:heme binding"/>
    <property type="evidence" value="ECO:0007669"/>
    <property type="project" value="InterPro"/>
</dbReference>
<evidence type="ECO:0000256" key="4">
    <source>
        <dbReference type="ARBA" id="ARBA00023002"/>
    </source>
</evidence>
<dbReference type="Proteomes" id="UP000005237">
    <property type="component" value="Unassembled WGS sequence"/>
</dbReference>
<evidence type="ECO:0000256" key="6">
    <source>
        <dbReference type="ARBA" id="ARBA00023033"/>
    </source>
</evidence>
<dbReference type="FunFam" id="1.10.630.10:FF:000036">
    <property type="entry name" value="CYtochrome P450 family"/>
    <property type="match status" value="1"/>
</dbReference>
<evidence type="ECO:0000256" key="5">
    <source>
        <dbReference type="ARBA" id="ARBA00023004"/>
    </source>
</evidence>